<keyword evidence="7 13" id="KW-0812">Transmembrane</keyword>
<feature type="transmembrane region" description="Helical" evidence="13">
    <location>
        <begin position="21"/>
        <end position="43"/>
    </location>
</feature>
<keyword evidence="15" id="KW-1185">Reference proteome</keyword>
<evidence type="ECO:0000256" key="8">
    <source>
        <dbReference type="ARBA" id="ARBA00022968"/>
    </source>
</evidence>
<dbReference type="Proteomes" id="UP000243459">
    <property type="component" value="Chromosome 9"/>
</dbReference>
<evidence type="ECO:0000256" key="11">
    <source>
        <dbReference type="ARBA" id="ARBA00023136"/>
    </source>
</evidence>
<dbReference type="InterPro" id="IPR029044">
    <property type="entry name" value="Nucleotide-diphossugar_trans"/>
</dbReference>
<dbReference type="EC" id="2.4.1.-" evidence="13"/>
<dbReference type="PANTHER" id="PTHR11214">
    <property type="entry name" value="BETA-1,3-N-ACETYLGLUCOSAMINYLTRANSFERASE"/>
    <property type="match status" value="1"/>
</dbReference>
<comment type="subcellular location">
    <subcellularLocation>
        <location evidence="2 13">Golgi apparatus membrane</location>
        <topology evidence="2 13">Single-pass type II membrane protein</topology>
    </subcellularLocation>
</comment>
<evidence type="ECO:0000256" key="12">
    <source>
        <dbReference type="ARBA" id="ARBA00023211"/>
    </source>
</evidence>
<evidence type="ECO:0000256" key="13">
    <source>
        <dbReference type="RuleBase" id="RU363063"/>
    </source>
</evidence>
<dbReference type="Gramene" id="ONK58485">
    <property type="protein sequence ID" value="ONK58485"/>
    <property type="gene ID" value="A4U43_C09F13530"/>
</dbReference>
<protein>
    <recommendedName>
        <fullName evidence="13">Hexosyltransferase</fullName>
        <ecNumber evidence="13">2.4.1.-</ecNumber>
    </recommendedName>
</protein>
<comment type="similarity">
    <text evidence="4 13">Belongs to the glycosyltransferase 31 family.</text>
</comment>
<dbReference type="SUPFAM" id="SSF53448">
    <property type="entry name" value="Nucleotide-diphospho-sugar transferases"/>
    <property type="match status" value="1"/>
</dbReference>
<evidence type="ECO:0000313" key="14">
    <source>
        <dbReference type="EMBL" id="ONK58485.1"/>
    </source>
</evidence>
<evidence type="ECO:0000256" key="2">
    <source>
        <dbReference type="ARBA" id="ARBA00004323"/>
    </source>
</evidence>
<evidence type="ECO:0000313" key="15">
    <source>
        <dbReference type="Proteomes" id="UP000243459"/>
    </source>
</evidence>
<evidence type="ECO:0000256" key="3">
    <source>
        <dbReference type="ARBA" id="ARBA00004922"/>
    </source>
</evidence>
<dbReference type="PANTHER" id="PTHR11214:SF290">
    <property type="entry name" value="BETA-1,3-GALACTOSYLTRANSFERASE 13-RELATED"/>
    <property type="match status" value="1"/>
</dbReference>
<dbReference type="InterPro" id="IPR002659">
    <property type="entry name" value="Glyco_trans_31"/>
</dbReference>
<keyword evidence="9 13" id="KW-1133">Transmembrane helix</keyword>
<reference evidence="15" key="1">
    <citation type="journal article" date="2017" name="Nat. Commun.">
        <title>The asparagus genome sheds light on the origin and evolution of a young Y chromosome.</title>
        <authorList>
            <person name="Harkess A."/>
            <person name="Zhou J."/>
            <person name="Xu C."/>
            <person name="Bowers J.E."/>
            <person name="Van der Hulst R."/>
            <person name="Ayyampalayam S."/>
            <person name="Mercati F."/>
            <person name="Riccardi P."/>
            <person name="McKain M.R."/>
            <person name="Kakrana A."/>
            <person name="Tang H."/>
            <person name="Ray J."/>
            <person name="Groenendijk J."/>
            <person name="Arikit S."/>
            <person name="Mathioni S.M."/>
            <person name="Nakano M."/>
            <person name="Shan H."/>
            <person name="Telgmann-Rauber A."/>
            <person name="Kanno A."/>
            <person name="Yue Z."/>
            <person name="Chen H."/>
            <person name="Li W."/>
            <person name="Chen Y."/>
            <person name="Xu X."/>
            <person name="Zhang Y."/>
            <person name="Luo S."/>
            <person name="Chen H."/>
            <person name="Gao J."/>
            <person name="Mao Z."/>
            <person name="Pires J.C."/>
            <person name="Luo M."/>
            <person name="Kudrna D."/>
            <person name="Wing R.A."/>
            <person name="Meyers B.C."/>
            <person name="Yi K."/>
            <person name="Kong H."/>
            <person name="Lavrijsen P."/>
            <person name="Sunseri F."/>
            <person name="Falavigna A."/>
            <person name="Ye Y."/>
            <person name="Leebens-Mack J.H."/>
            <person name="Chen G."/>
        </authorList>
    </citation>
    <scope>NUCLEOTIDE SEQUENCE [LARGE SCALE GENOMIC DNA]</scope>
    <source>
        <strain evidence="15">cv. DH0086</strain>
    </source>
</reference>
<keyword evidence="10 13" id="KW-0333">Golgi apparatus</keyword>
<keyword evidence="5 13" id="KW-0328">Glycosyltransferase</keyword>
<evidence type="ECO:0000256" key="9">
    <source>
        <dbReference type="ARBA" id="ARBA00022989"/>
    </source>
</evidence>
<dbReference type="AlphaFoldDB" id="A0A5P1EAD9"/>
<evidence type="ECO:0000256" key="1">
    <source>
        <dbReference type="ARBA" id="ARBA00001936"/>
    </source>
</evidence>
<evidence type="ECO:0000256" key="5">
    <source>
        <dbReference type="ARBA" id="ARBA00022676"/>
    </source>
</evidence>
<evidence type="ECO:0000256" key="7">
    <source>
        <dbReference type="ARBA" id="ARBA00022692"/>
    </source>
</evidence>
<dbReference type="Gene3D" id="3.90.550.50">
    <property type="match status" value="1"/>
</dbReference>
<comment type="cofactor">
    <cofactor evidence="1 13">
        <name>Mn(2+)</name>
        <dbReference type="ChEBI" id="CHEBI:29035"/>
    </cofactor>
</comment>
<gene>
    <name evidence="14" type="ORF">A4U43_C09F13530</name>
</gene>
<proteinExistence type="inferred from homology"/>
<dbReference type="GO" id="GO:0008378">
    <property type="term" value="F:galactosyltransferase activity"/>
    <property type="evidence" value="ECO:0007669"/>
    <property type="project" value="TreeGrafter"/>
</dbReference>
<name>A0A5P1EAD9_ASPOF</name>
<dbReference type="EMBL" id="CM007389">
    <property type="protein sequence ID" value="ONK58485.1"/>
    <property type="molecule type" value="Genomic_DNA"/>
</dbReference>
<accession>A0A5P1EAD9</accession>
<evidence type="ECO:0000256" key="10">
    <source>
        <dbReference type="ARBA" id="ARBA00023034"/>
    </source>
</evidence>
<dbReference type="GO" id="GO:0000139">
    <property type="term" value="C:Golgi membrane"/>
    <property type="evidence" value="ECO:0007669"/>
    <property type="project" value="UniProtKB-SubCell"/>
</dbReference>
<sequence length="330" mass="37122">MPSKIMFSDSIHPRRRLSLSSAFNVFCVSSGILGFLFGIMTLYNNNINFGLTSWDHNGIVGGSIAGAPDIVDRHRVLAFVGVQTGFGSTGRRRALRQTWFPSNPQSLRQLEESTGLAFRFVIGKTGDEAKTEALKREVEEFGDFLMLQDLEEGYSNLPAKTLSFFRAAYDAYDAEFYVKMDDDIYLRPDRLSVLLARHRPRPLTYIGCMNKGPVLTDPEQKWYEPQSNLLGREYFLYAGGGIYALSYEVVEDLVSLRRDTVRLFNNEDVTIGAWMLAMNVYHEDDRALCEPECTPSSIAVSDSMCSGLCNPEVKMLELHKKEICSSNPGL</sequence>
<keyword evidence="6" id="KW-0808">Transferase</keyword>
<organism evidence="14 15">
    <name type="scientific">Asparagus officinalis</name>
    <name type="common">Garden asparagus</name>
    <dbReference type="NCBI Taxonomy" id="4686"/>
    <lineage>
        <taxon>Eukaryota</taxon>
        <taxon>Viridiplantae</taxon>
        <taxon>Streptophyta</taxon>
        <taxon>Embryophyta</taxon>
        <taxon>Tracheophyta</taxon>
        <taxon>Spermatophyta</taxon>
        <taxon>Magnoliopsida</taxon>
        <taxon>Liliopsida</taxon>
        <taxon>Asparagales</taxon>
        <taxon>Asparagaceae</taxon>
        <taxon>Asparagoideae</taxon>
        <taxon>Asparagus</taxon>
    </lineage>
</organism>
<keyword evidence="11 13" id="KW-0472">Membrane</keyword>
<keyword evidence="8 13" id="KW-0735">Signal-anchor</keyword>
<evidence type="ECO:0000256" key="4">
    <source>
        <dbReference type="ARBA" id="ARBA00008661"/>
    </source>
</evidence>
<dbReference type="OrthoDB" id="414175at2759"/>
<keyword evidence="12 13" id="KW-0464">Manganese</keyword>
<evidence type="ECO:0000256" key="6">
    <source>
        <dbReference type="ARBA" id="ARBA00022679"/>
    </source>
</evidence>
<comment type="pathway">
    <text evidence="3">Protein modification; protein glycosylation.</text>
</comment>
<dbReference type="UniPathway" id="UPA00378"/>
<dbReference type="OMA" id="REYFLYA"/>
<dbReference type="Pfam" id="PF01762">
    <property type="entry name" value="Galactosyl_T"/>
    <property type="match status" value="1"/>
</dbReference>